<dbReference type="eggNOG" id="COG4771">
    <property type="taxonomic scope" value="Bacteria"/>
</dbReference>
<dbReference type="SUPFAM" id="SSF56935">
    <property type="entry name" value="Porins"/>
    <property type="match status" value="1"/>
</dbReference>
<evidence type="ECO:0000256" key="10">
    <source>
        <dbReference type="PROSITE-ProRule" id="PRU01360"/>
    </source>
</evidence>
<dbReference type="AlphaFoldDB" id="A1ZRF1"/>
<name>A1ZRF1_MICM2</name>
<evidence type="ECO:0000259" key="13">
    <source>
        <dbReference type="Pfam" id="PF00593"/>
    </source>
</evidence>
<comment type="subcellular location">
    <subcellularLocation>
        <location evidence="1 10">Cell outer membrane</location>
        <topology evidence="1 10">Multi-pass membrane protein</topology>
    </subcellularLocation>
</comment>
<evidence type="ECO:0000256" key="8">
    <source>
        <dbReference type="ARBA" id="ARBA00023170"/>
    </source>
</evidence>
<dbReference type="Gene3D" id="2.170.130.10">
    <property type="entry name" value="TonB-dependent receptor, plug domain"/>
    <property type="match status" value="1"/>
</dbReference>
<dbReference type="GO" id="GO:0009279">
    <property type="term" value="C:cell outer membrane"/>
    <property type="evidence" value="ECO:0007669"/>
    <property type="project" value="UniProtKB-SubCell"/>
</dbReference>
<sequence>MNIKKSIALFIMSLGTGLGLVQAQQGSIKGKVVEKAQGKEQALVGASVYWANTTTGVSTNAQGTFTLAKVSTTQQLVVSYTGYRNDTIEVANRNEIKVVLQTLNELETVVVKSEKDIDFNPIKSELITAKDLRKAACCNLSESFETNPSIDVTNTDAVTGTRRIRMLGLDGVYSQILVENMPSVRGLASRTGLKFIPGTWIKSIAINKGAGSVVNGYESVTGQINVTLAQPNNSEPLLVNLYGNGAGRVEANINTAHTLGKDSRWSTALLLHGHNTSQGVDRNNDGFFDIPQGNMMTVMNRWKYKGDVLRAQFGVKAVYVDKFTGQATFNQSQERTTALPYGIGFNTRRLEGFAKFGILPPNHPNQSLGIIVSGIHHEDNSFWGVNDFNAVQDNLSVNAIFQTQVNPQNRFSLGASYLFDRYDQNYEQQHPTSQTFVWNRTESVPGIFAEYTFEPNDQWALVTGVRNDFHNLYGNVFTPRMHLKYSMTPTSIIRVSGGRGFRVANIIPENFGYMISSRNLQVANDLQPEVAWNYGISWTQEVQLGKTKGKITADFYRTDFENQIVADLDASASAISFYNLEGRAFANSFQLGLEYEPFKRFDVSVAYKYYDVQSTTNNTLQQQPFIAQNRFFLNLAYATRFEKWSFDFTTQWFGAKRLPNTTGKPEAFRLAQNTPSFFLLNAQVTRNFRNWSLYVGSENLTNFRQDTPIIDPSNPFGSQFDAGLVWAPVLGRMVYAGLRFFIK</sequence>
<dbReference type="Pfam" id="PF07715">
    <property type="entry name" value="Plug"/>
    <property type="match status" value="1"/>
</dbReference>
<keyword evidence="8 15" id="KW-0675">Receptor</keyword>
<evidence type="ECO:0000256" key="3">
    <source>
        <dbReference type="ARBA" id="ARBA00022452"/>
    </source>
</evidence>
<gene>
    <name evidence="15" type="ORF">M23134_04729</name>
</gene>
<keyword evidence="6 11" id="KW-0798">TonB box</keyword>
<dbReference type="InterPro" id="IPR000531">
    <property type="entry name" value="Beta-barrel_TonB"/>
</dbReference>
<feature type="domain" description="TonB-dependent receptor plug" evidence="14">
    <location>
        <begin position="123"/>
        <end position="222"/>
    </location>
</feature>
<evidence type="ECO:0000256" key="12">
    <source>
        <dbReference type="SAM" id="SignalP"/>
    </source>
</evidence>
<evidence type="ECO:0000256" key="11">
    <source>
        <dbReference type="RuleBase" id="RU003357"/>
    </source>
</evidence>
<dbReference type="PANTHER" id="PTHR30069:SF29">
    <property type="entry name" value="HEMOGLOBIN AND HEMOGLOBIN-HAPTOGLOBIN-BINDING PROTEIN 1-RELATED"/>
    <property type="match status" value="1"/>
</dbReference>
<evidence type="ECO:0000259" key="14">
    <source>
        <dbReference type="Pfam" id="PF07715"/>
    </source>
</evidence>
<dbReference type="Pfam" id="PF13715">
    <property type="entry name" value="CarbopepD_reg_2"/>
    <property type="match status" value="1"/>
</dbReference>
<dbReference type="InterPro" id="IPR008969">
    <property type="entry name" value="CarboxyPept-like_regulatory"/>
</dbReference>
<comment type="caution">
    <text evidence="15">The sequence shown here is derived from an EMBL/GenBank/DDBJ whole genome shotgun (WGS) entry which is preliminary data.</text>
</comment>
<evidence type="ECO:0000256" key="6">
    <source>
        <dbReference type="ARBA" id="ARBA00023077"/>
    </source>
</evidence>
<dbReference type="InterPro" id="IPR012910">
    <property type="entry name" value="Plug_dom"/>
</dbReference>
<keyword evidence="2 10" id="KW-0813">Transport</keyword>
<keyword evidence="9 10" id="KW-0998">Cell outer membrane</keyword>
<proteinExistence type="inferred from homology"/>
<dbReference type="Pfam" id="PF00593">
    <property type="entry name" value="TonB_dep_Rec_b-barrel"/>
    <property type="match status" value="1"/>
</dbReference>
<dbReference type="Gene3D" id="2.40.170.20">
    <property type="entry name" value="TonB-dependent receptor, beta-barrel domain"/>
    <property type="match status" value="1"/>
</dbReference>
<dbReference type="GO" id="GO:0044718">
    <property type="term" value="P:siderophore transmembrane transport"/>
    <property type="evidence" value="ECO:0007669"/>
    <property type="project" value="TreeGrafter"/>
</dbReference>
<keyword evidence="7 10" id="KW-0472">Membrane</keyword>
<evidence type="ECO:0000313" key="15">
    <source>
        <dbReference type="EMBL" id="EAY27041.1"/>
    </source>
</evidence>
<feature type="signal peptide" evidence="12">
    <location>
        <begin position="1"/>
        <end position="23"/>
    </location>
</feature>
<dbReference type="OrthoDB" id="1109239at2"/>
<protein>
    <submittedName>
        <fullName evidence="15">Putative TonB-dependent outer membrane receptor protein</fullName>
    </submittedName>
</protein>
<dbReference type="InterPro" id="IPR037066">
    <property type="entry name" value="Plug_dom_sf"/>
</dbReference>
<dbReference type="GO" id="GO:0015344">
    <property type="term" value="F:siderophore uptake transmembrane transporter activity"/>
    <property type="evidence" value="ECO:0007669"/>
    <property type="project" value="TreeGrafter"/>
</dbReference>
<feature type="domain" description="TonB-dependent receptor-like beta-barrel" evidence="13">
    <location>
        <begin position="297"/>
        <end position="700"/>
    </location>
</feature>
<organism evidence="15 16">
    <name type="scientific">Microscilla marina ATCC 23134</name>
    <dbReference type="NCBI Taxonomy" id="313606"/>
    <lineage>
        <taxon>Bacteria</taxon>
        <taxon>Pseudomonadati</taxon>
        <taxon>Bacteroidota</taxon>
        <taxon>Cytophagia</taxon>
        <taxon>Cytophagales</taxon>
        <taxon>Microscillaceae</taxon>
        <taxon>Microscilla</taxon>
    </lineage>
</organism>
<evidence type="ECO:0000256" key="4">
    <source>
        <dbReference type="ARBA" id="ARBA00022692"/>
    </source>
</evidence>
<dbReference type="PANTHER" id="PTHR30069">
    <property type="entry name" value="TONB-DEPENDENT OUTER MEMBRANE RECEPTOR"/>
    <property type="match status" value="1"/>
</dbReference>
<evidence type="ECO:0000256" key="2">
    <source>
        <dbReference type="ARBA" id="ARBA00022448"/>
    </source>
</evidence>
<dbReference type="EMBL" id="AAWS01000027">
    <property type="protein sequence ID" value="EAY27041.1"/>
    <property type="molecule type" value="Genomic_DNA"/>
</dbReference>
<accession>A1ZRF1</accession>
<keyword evidence="16" id="KW-1185">Reference proteome</keyword>
<dbReference type="Proteomes" id="UP000004095">
    <property type="component" value="Unassembled WGS sequence"/>
</dbReference>
<evidence type="ECO:0000313" key="16">
    <source>
        <dbReference type="Proteomes" id="UP000004095"/>
    </source>
</evidence>
<keyword evidence="5 12" id="KW-0732">Signal</keyword>
<keyword evidence="3 10" id="KW-1134">Transmembrane beta strand</keyword>
<evidence type="ECO:0000256" key="7">
    <source>
        <dbReference type="ARBA" id="ARBA00023136"/>
    </source>
</evidence>
<dbReference type="RefSeq" id="WP_004156397.1">
    <property type="nucleotide sequence ID" value="NZ_AAWS01000027.1"/>
</dbReference>
<dbReference type="InterPro" id="IPR039426">
    <property type="entry name" value="TonB-dep_rcpt-like"/>
</dbReference>
<dbReference type="SUPFAM" id="SSF49464">
    <property type="entry name" value="Carboxypeptidase regulatory domain-like"/>
    <property type="match status" value="1"/>
</dbReference>
<dbReference type="PROSITE" id="PS52016">
    <property type="entry name" value="TONB_DEPENDENT_REC_3"/>
    <property type="match status" value="1"/>
</dbReference>
<dbReference type="InterPro" id="IPR036942">
    <property type="entry name" value="Beta-barrel_TonB_sf"/>
</dbReference>
<keyword evidence="4 10" id="KW-0812">Transmembrane</keyword>
<evidence type="ECO:0000256" key="1">
    <source>
        <dbReference type="ARBA" id="ARBA00004571"/>
    </source>
</evidence>
<dbReference type="Gene3D" id="2.60.40.1120">
    <property type="entry name" value="Carboxypeptidase-like, regulatory domain"/>
    <property type="match status" value="1"/>
</dbReference>
<comment type="similarity">
    <text evidence="10 11">Belongs to the TonB-dependent receptor family.</text>
</comment>
<feature type="chain" id="PRO_5002642152" evidence="12">
    <location>
        <begin position="24"/>
        <end position="743"/>
    </location>
</feature>
<reference evidence="15 16" key="1">
    <citation type="submission" date="2007-01" db="EMBL/GenBank/DDBJ databases">
        <authorList>
            <person name="Haygood M."/>
            <person name="Podell S."/>
            <person name="Anderson C."/>
            <person name="Hopkinson B."/>
            <person name="Roe K."/>
            <person name="Barbeau K."/>
            <person name="Gaasterland T."/>
            <person name="Ferriera S."/>
            <person name="Johnson J."/>
            <person name="Kravitz S."/>
            <person name="Beeson K."/>
            <person name="Sutton G."/>
            <person name="Rogers Y.-H."/>
            <person name="Friedman R."/>
            <person name="Frazier M."/>
            <person name="Venter J.C."/>
        </authorList>
    </citation>
    <scope>NUCLEOTIDE SEQUENCE [LARGE SCALE GENOMIC DNA]</scope>
    <source>
        <strain evidence="15 16">ATCC 23134</strain>
    </source>
</reference>
<evidence type="ECO:0000256" key="9">
    <source>
        <dbReference type="ARBA" id="ARBA00023237"/>
    </source>
</evidence>
<evidence type="ECO:0000256" key="5">
    <source>
        <dbReference type="ARBA" id="ARBA00022729"/>
    </source>
</evidence>